<dbReference type="AlphaFoldDB" id="A0A330GDI3"/>
<accession>A0A330GDI3</accession>
<evidence type="ECO:0000313" key="1">
    <source>
        <dbReference type="EMBL" id="RAZ67567.1"/>
    </source>
</evidence>
<organism evidence="1 2">
    <name type="scientific">Enterobacter cloacae</name>
    <dbReference type="NCBI Taxonomy" id="550"/>
    <lineage>
        <taxon>Bacteria</taxon>
        <taxon>Pseudomonadati</taxon>
        <taxon>Pseudomonadota</taxon>
        <taxon>Gammaproteobacteria</taxon>
        <taxon>Enterobacterales</taxon>
        <taxon>Enterobacteriaceae</taxon>
        <taxon>Enterobacter</taxon>
        <taxon>Enterobacter cloacae complex</taxon>
    </lineage>
</organism>
<proteinExistence type="predicted"/>
<sequence>MINLNFNPKTGKLTFDDLTLDIDTEEGFCDSNLYHKLNTFNAVKKYMPYHYLIDSVFFCDKEFEISIRPICFGFPFMVHLVNKDSEYYKSLKDWDARTNINMLNNAVKSLSDWLSLSLNLGVPDITETEMIRWDYEWGRISVSYETKSFSHGLYIVWNSI</sequence>
<name>A0A330GDI3_ENTCL</name>
<protein>
    <submittedName>
        <fullName evidence="1">Uncharacterized protein</fullName>
    </submittedName>
</protein>
<dbReference type="RefSeq" id="WP_112780882.1">
    <property type="nucleotide sequence ID" value="NZ_CABMNQ010000016.1"/>
</dbReference>
<comment type="caution">
    <text evidence="1">The sequence shown here is derived from an EMBL/GenBank/DDBJ whole genome shotgun (WGS) entry which is preliminary data.</text>
</comment>
<dbReference type="EMBL" id="QMDH01000016">
    <property type="protein sequence ID" value="RAZ67567.1"/>
    <property type="molecule type" value="Genomic_DNA"/>
</dbReference>
<reference evidence="1 2" key="1">
    <citation type="submission" date="2018-06" db="EMBL/GenBank/DDBJ databases">
        <title>ACT-28, a chromosomally-encoded AmpC with carbapenemase activity from Enterobacter kobei.</title>
        <authorList>
            <person name="Jousset A.B."/>
            <person name="Oueslati S."/>
            <person name="Bernabeu S."/>
            <person name="Takissian J."/>
            <person name="Creton E."/>
            <person name="Vogel A."/>
            <person name="Cotellon G."/>
            <person name="Bonnin R.A."/>
            <person name="Dortet L."/>
            <person name="Naas T."/>
        </authorList>
    </citation>
    <scope>NUCLEOTIDE SEQUENCE [LARGE SCALE GENOMIC DNA]</scope>
    <source>
        <strain evidence="1 2">99B3</strain>
    </source>
</reference>
<gene>
    <name evidence="1" type="ORF">DP202_11930</name>
</gene>
<evidence type="ECO:0000313" key="2">
    <source>
        <dbReference type="Proteomes" id="UP000251576"/>
    </source>
</evidence>
<dbReference type="Proteomes" id="UP000251576">
    <property type="component" value="Unassembled WGS sequence"/>
</dbReference>